<comment type="similarity">
    <text evidence="1">Belongs to the N-acetylmuramoyl-L-alanine amidase 2 family.</text>
</comment>
<evidence type="ECO:0000313" key="6">
    <source>
        <dbReference type="EMBL" id="TCO33705.1"/>
    </source>
</evidence>
<dbReference type="CDD" id="cd06583">
    <property type="entry name" value="PGRP"/>
    <property type="match status" value="1"/>
</dbReference>
<dbReference type="PANTHER" id="PTHR11022:SF41">
    <property type="entry name" value="PEPTIDOGLYCAN-RECOGNITION PROTEIN LC-RELATED"/>
    <property type="match status" value="1"/>
</dbReference>
<evidence type="ECO:0000313" key="7">
    <source>
        <dbReference type="Proteomes" id="UP000294508"/>
    </source>
</evidence>
<dbReference type="AlphaFoldDB" id="A0A4R2HUL0"/>
<dbReference type="GO" id="GO:0008270">
    <property type="term" value="F:zinc ion binding"/>
    <property type="evidence" value="ECO:0007669"/>
    <property type="project" value="InterPro"/>
</dbReference>
<feature type="domain" description="Peptidoglycan recognition protein family" evidence="5">
    <location>
        <begin position="173"/>
        <end position="337"/>
    </location>
</feature>
<dbReference type="EMBL" id="SLWN01000003">
    <property type="protein sequence ID" value="TCO33705.1"/>
    <property type="molecule type" value="Genomic_DNA"/>
</dbReference>
<dbReference type="SMART" id="SM00644">
    <property type="entry name" value="Ami_2"/>
    <property type="match status" value="1"/>
</dbReference>
<gene>
    <name evidence="6" type="ORF">EV652_103707</name>
</gene>
<dbReference type="Proteomes" id="UP000294508">
    <property type="component" value="Unassembled WGS sequence"/>
</dbReference>
<feature type="signal peptide" evidence="3">
    <location>
        <begin position="1"/>
        <end position="18"/>
    </location>
</feature>
<sequence length="525" mass="57511">MSKTSRLVTLAVTGLALAAPQVLPDRQSVPPTTPQPAPVEASYQELALDGPSVAAETKPFTMVGITWPSGVTGVQAKVRVQRAGQWSDWEPLRIEDEHGPDPAVPEGTERSGTEPLWVGDATGVQASAVTLDGTTVGDAKAVLIQPGVLATDADEPTVQSVEPEATRAPYPMPAMVSRKAWGADERLRSHNGKACARPKYTTTVQAAFVHHTADRNDYTRTQVPAMVRAMYTYHVKSRGWCDLGYNFLVDRFGRAFEGRYGGAQLPVLGAHTGAFNANSFGVALIGNFEKAAPTQAMLEKTARVIAWKMDANYRSPLATIVFDGSRLHTVSGHRDTKATACPGNQLYKKLGWLKQRINVLIGGSVSTPIYRFAKRIGFRSVGQPFWGEHRTKTGWATYFAARDVFYSVATGTHSTVGVFRARYRRLRPDTILGLPTGEYRNSAGGVKVQPFRNGALYWSKSIGTRPVAGLIYRKYAALGAERSRLGLPITDMYTVKGGLRQKYQRGWLTYNEHRGKVYVQYRSTS</sequence>
<dbReference type="Pfam" id="PF08310">
    <property type="entry name" value="LGFP"/>
    <property type="match status" value="1"/>
</dbReference>
<dbReference type="SMART" id="SM00701">
    <property type="entry name" value="PGRP"/>
    <property type="match status" value="1"/>
</dbReference>
<dbReference type="InterPro" id="IPR013207">
    <property type="entry name" value="LGFP"/>
</dbReference>
<dbReference type="GO" id="GO:0009253">
    <property type="term" value="P:peptidoglycan catabolic process"/>
    <property type="evidence" value="ECO:0007669"/>
    <property type="project" value="InterPro"/>
</dbReference>
<feature type="domain" description="N-acetylmuramoyl-L-alanine amidase" evidence="4">
    <location>
        <begin position="191"/>
        <end position="343"/>
    </location>
</feature>
<dbReference type="Pfam" id="PF01510">
    <property type="entry name" value="Amidase_2"/>
    <property type="match status" value="1"/>
</dbReference>
<dbReference type="InterPro" id="IPR002502">
    <property type="entry name" value="Amidase_domain"/>
</dbReference>
<proteinExistence type="inferred from homology"/>
<feature type="compositionally biased region" description="Basic and acidic residues" evidence="2">
    <location>
        <begin position="90"/>
        <end position="100"/>
    </location>
</feature>
<keyword evidence="7" id="KW-1185">Reference proteome</keyword>
<keyword evidence="3" id="KW-0732">Signal</keyword>
<dbReference type="RefSeq" id="WP_132209130.1">
    <property type="nucleotide sequence ID" value="NZ_SLWN01000003.1"/>
</dbReference>
<dbReference type="SUPFAM" id="SSF55846">
    <property type="entry name" value="N-acetylmuramoyl-L-alanine amidase-like"/>
    <property type="match status" value="1"/>
</dbReference>
<dbReference type="InterPro" id="IPR036505">
    <property type="entry name" value="Amidase/PGRP_sf"/>
</dbReference>
<evidence type="ECO:0000259" key="5">
    <source>
        <dbReference type="SMART" id="SM00701"/>
    </source>
</evidence>
<dbReference type="OrthoDB" id="9773852at2"/>
<name>A0A4R2HUL0_9ACTN</name>
<feature type="region of interest" description="Disordered" evidence="2">
    <location>
        <begin position="89"/>
        <end position="115"/>
    </location>
</feature>
<organism evidence="6 7">
    <name type="scientific">Kribbella steppae</name>
    <dbReference type="NCBI Taxonomy" id="2512223"/>
    <lineage>
        <taxon>Bacteria</taxon>
        <taxon>Bacillati</taxon>
        <taxon>Actinomycetota</taxon>
        <taxon>Actinomycetes</taxon>
        <taxon>Propionibacteriales</taxon>
        <taxon>Kribbellaceae</taxon>
        <taxon>Kribbella</taxon>
    </lineage>
</organism>
<evidence type="ECO:0000259" key="4">
    <source>
        <dbReference type="SMART" id="SM00644"/>
    </source>
</evidence>
<dbReference type="InterPro" id="IPR006619">
    <property type="entry name" value="PGRP_domain_met/bac"/>
</dbReference>
<feature type="chain" id="PRO_5038729668" evidence="3">
    <location>
        <begin position="19"/>
        <end position="525"/>
    </location>
</feature>
<accession>A0A4R2HUL0</accession>
<dbReference type="Gene3D" id="3.40.80.10">
    <property type="entry name" value="Peptidoglycan recognition protein-like"/>
    <property type="match status" value="1"/>
</dbReference>
<reference evidence="6 7" key="1">
    <citation type="journal article" date="2015" name="Stand. Genomic Sci.">
        <title>Genomic Encyclopedia of Bacterial and Archaeal Type Strains, Phase III: the genomes of soil and plant-associated and newly described type strains.</title>
        <authorList>
            <person name="Whitman W.B."/>
            <person name="Woyke T."/>
            <person name="Klenk H.P."/>
            <person name="Zhou Y."/>
            <person name="Lilburn T.G."/>
            <person name="Beck B.J."/>
            <person name="De Vos P."/>
            <person name="Vandamme P."/>
            <person name="Eisen J.A."/>
            <person name="Garrity G."/>
            <person name="Hugenholtz P."/>
            <person name="Kyrpides N.C."/>
        </authorList>
    </citation>
    <scope>NUCLEOTIDE SEQUENCE [LARGE SCALE GENOMIC DNA]</scope>
    <source>
        <strain evidence="6 7">VKM Ac-2572</strain>
    </source>
</reference>
<comment type="caution">
    <text evidence="6">The sequence shown here is derived from an EMBL/GenBank/DDBJ whole genome shotgun (WGS) entry which is preliminary data.</text>
</comment>
<protein>
    <submittedName>
        <fullName evidence="6">LGFP repeat-containing protein</fullName>
    </submittedName>
</protein>
<dbReference type="GO" id="GO:0008745">
    <property type="term" value="F:N-acetylmuramoyl-L-alanine amidase activity"/>
    <property type="evidence" value="ECO:0007669"/>
    <property type="project" value="InterPro"/>
</dbReference>
<evidence type="ECO:0000256" key="3">
    <source>
        <dbReference type="SAM" id="SignalP"/>
    </source>
</evidence>
<dbReference type="InterPro" id="IPR015510">
    <property type="entry name" value="PGRP"/>
</dbReference>
<evidence type="ECO:0000256" key="2">
    <source>
        <dbReference type="SAM" id="MobiDB-lite"/>
    </source>
</evidence>
<dbReference type="PANTHER" id="PTHR11022">
    <property type="entry name" value="PEPTIDOGLYCAN RECOGNITION PROTEIN"/>
    <property type="match status" value="1"/>
</dbReference>
<evidence type="ECO:0000256" key="1">
    <source>
        <dbReference type="ARBA" id="ARBA00007553"/>
    </source>
</evidence>